<evidence type="ECO:0000313" key="2">
    <source>
        <dbReference type="EMBL" id="WES09329.1"/>
    </source>
</evidence>
<dbReference type="Gene3D" id="1.20.120.330">
    <property type="entry name" value="Nucleotidyltransferases domain 2"/>
    <property type="match status" value="1"/>
</dbReference>
<dbReference type="Proteomes" id="UP001221092">
    <property type="component" value="Chromosome"/>
</dbReference>
<dbReference type="RefSeq" id="WP_001063691.1">
    <property type="nucleotide sequence ID" value="NZ_CP119629.1"/>
</dbReference>
<keyword evidence="1" id="KW-0175">Coiled coil</keyword>
<dbReference type="SUPFAM" id="SSF158668">
    <property type="entry name" value="MtlR-like"/>
    <property type="match status" value="1"/>
</dbReference>
<organism evidence="2 3">
    <name type="scientific">Bacillus paranthracis</name>
    <dbReference type="NCBI Taxonomy" id="2026186"/>
    <lineage>
        <taxon>Bacteria</taxon>
        <taxon>Bacillati</taxon>
        <taxon>Bacillota</taxon>
        <taxon>Bacilli</taxon>
        <taxon>Bacillales</taxon>
        <taxon>Bacillaceae</taxon>
        <taxon>Bacillus</taxon>
        <taxon>Bacillus cereus group</taxon>
    </lineage>
</organism>
<feature type="coiled-coil region" evidence="1">
    <location>
        <begin position="255"/>
        <end position="282"/>
    </location>
</feature>
<evidence type="ECO:0000313" key="3">
    <source>
        <dbReference type="Proteomes" id="UP001221092"/>
    </source>
</evidence>
<dbReference type="Pfam" id="PF05068">
    <property type="entry name" value="MtlR"/>
    <property type="match status" value="1"/>
</dbReference>
<proteinExistence type="predicted"/>
<accession>A0AAX3QMX5</accession>
<dbReference type="EMBL" id="CP119629">
    <property type="protein sequence ID" value="WES09329.1"/>
    <property type="molecule type" value="Genomic_DNA"/>
</dbReference>
<protein>
    <submittedName>
        <fullName evidence="2">MltR family transcriptional regulator</fullName>
    </submittedName>
</protein>
<dbReference type="GO" id="GO:0045892">
    <property type="term" value="P:negative regulation of DNA-templated transcription"/>
    <property type="evidence" value="ECO:0007669"/>
    <property type="project" value="TreeGrafter"/>
</dbReference>
<dbReference type="PANTHER" id="PTHR37941:SF1">
    <property type="entry name" value="FUMARASE E-RELATED"/>
    <property type="match status" value="1"/>
</dbReference>
<dbReference type="InterPro" id="IPR007761">
    <property type="entry name" value="MtlR-like"/>
</dbReference>
<evidence type="ECO:0000256" key="1">
    <source>
        <dbReference type="SAM" id="Coils"/>
    </source>
</evidence>
<dbReference type="PANTHER" id="PTHR37941">
    <property type="entry name" value="FUMARASE E-RELATED"/>
    <property type="match status" value="1"/>
</dbReference>
<gene>
    <name evidence="2" type="ORF">P3K65_12955</name>
</gene>
<reference evidence="2" key="1">
    <citation type="submission" date="2023-03" db="EMBL/GenBank/DDBJ databases">
        <authorList>
            <person name="Liu Z."/>
        </authorList>
    </citation>
    <scope>NUCLEOTIDE SEQUENCE</scope>
    <source>
        <strain evidence="2">Bc006</strain>
    </source>
</reference>
<dbReference type="InterPro" id="IPR038026">
    <property type="entry name" value="MtlR-like_sf"/>
</dbReference>
<dbReference type="AlphaFoldDB" id="A0AAX3QMX5"/>
<name>A0AAX3QMX5_9BACI</name>
<sequence length="317" mass="37568">MNNNNNNNNNFERFTKNNEYLIAFQEFEKELENSSDRGMVLVCGSIIDRLLHDLLKSFLIKSDNVEKDLFKSNGVLATFDAKIKMAYYLGLISKKEQQNITYLQRIRNKFAHQFLGISFESNDIANICGNFEIPKNSFVPPLIPFPDKETGELPKVELNPIKRTTSAKDRFTYAFKYIYYTLINRIAFEEIQIRDEYEKVMTAEDSMLMQIKAIENLMGYREDLTKINNHFKDNKVLEMKDKLNRYKEMHNGNLSQDVQDEIEKIESEIERIEKEDVEIQKRYEKFLLETDEHYKLFDATLKLKKYSYDVLKKSIEK</sequence>